<organism evidence="1 2">
    <name type="scientific">Teratosphaeria destructans</name>
    <dbReference type="NCBI Taxonomy" id="418781"/>
    <lineage>
        <taxon>Eukaryota</taxon>
        <taxon>Fungi</taxon>
        <taxon>Dikarya</taxon>
        <taxon>Ascomycota</taxon>
        <taxon>Pezizomycotina</taxon>
        <taxon>Dothideomycetes</taxon>
        <taxon>Dothideomycetidae</taxon>
        <taxon>Mycosphaerellales</taxon>
        <taxon>Teratosphaeriaceae</taxon>
        <taxon>Teratosphaeria</taxon>
    </lineage>
</organism>
<accession>A0A9W7SQB8</accession>
<reference evidence="1 2" key="2">
    <citation type="journal article" date="2021" name="Curr. Genet.">
        <title>Genetic response to nitrogen starvation in the aggressive Eucalyptus foliar pathogen Teratosphaeria destructans.</title>
        <authorList>
            <person name="Havenga M."/>
            <person name="Wingfield B.D."/>
            <person name="Wingfield M.J."/>
            <person name="Dreyer L.L."/>
            <person name="Roets F."/>
            <person name="Aylward J."/>
        </authorList>
    </citation>
    <scope>NUCLEOTIDE SEQUENCE [LARGE SCALE GENOMIC DNA]</scope>
    <source>
        <strain evidence="1">CMW44962</strain>
    </source>
</reference>
<gene>
    <name evidence="1" type="ORF">Tdes44962_MAKER09996</name>
</gene>
<dbReference type="Proteomes" id="UP001138500">
    <property type="component" value="Unassembled WGS sequence"/>
</dbReference>
<proteinExistence type="predicted"/>
<dbReference type="EMBL" id="RIBY02001968">
    <property type="protein sequence ID" value="KAH9826649.1"/>
    <property type="molecule type" value="Genomic_DNA"/>
</dbReference>
<dbReference type="AlphaFoldDB" id="A0A9W7SQB8"/>
<evidence type="ECO:0000313" key="2">
    <source>
        <dbReference type="Proteomes" id="UP001138500"/>
    </source>
</evidence>
<name>A0A9W7SQB8_9PEZI</name>
<sequence>MTIVFVCQLVMIMGCPPKRPVLAWRMRTTSPSPRTGGRRLWSLTNERTVRPWVPDGASRRRSSSSLKVSMWSPVRVVVGVWRSTTTPMMLTKLPGGVR</sequence>
<comment type="caution">
    <text evidence="1">The sequence shown here is derived from an EMBL/GenBank/DDBJ whole genome shotgun (WGS) entry which is preliminary data.</text>
</comment>
<evidence type="ECO:0000313" key="1">
    <source>
        <dbReference type="EMBL" id="KAH9826649.1"/>
    </source>
</evidence>
<keyword evidence="2" id="KW-1185">Reference proteome</keyword>
<reference evidence="1 2" key="1">
    <citation type="journal article" date="2018" name="IMA Fungus">
        <title>IMA Genome-F 10: Nine draft genome sequences of Claviceps purpurea s.lat., including C. arundinis, C. humidiphila, and C. cf. spartinae, pseudomolecules for the pitch canker pathogen Fusarium circinatum, draft genome of Davidsoniella eucalypti, Grosmannia galeiformis, Quambalaria eucalypti, and Teratosphaeria destructans.</title>
        <authorList>
            <person name="Wingfield B.D."/>
            <person name="Liu M."/>
            <person name="Nguyen H.D."/>
            <person name="Lane F.A."/>
            <person name="Morgan S.W."/>
            <person name="De Vos L."/>
            <person name="Wilken P.M."/>
            <person name="Duong T.A."/>
            <person name="Aylward J."/>
            <person name="Coetzee M.P."/>
            <person name="Dadej K."/>
            <person name="De Beer Z.W."/>
            <person name="Findlay W."/>
            <person name="Havenga M."/>
            <person name="Kolarik M."/>
            <person name="Menzies J.G."/>
            <person name="Naidoo K."/>
            <person name="Pochopski O."/>
            <person name="Shoukouhi P."/>
            <person name="Santana Q.C."/>
            <person name="Seifert K.A."/>
            <person name="Soal N."/>
            <person name="Steenkamp E.T."/>
            <person name="Tatham C.T."/>
            <person name="van der Nest M.A."/>
            <person name="Wingfield M.J."/>
        </authorList>
    </citation>
    <scope>NUCLEOTIDE SEQUENCE [LARGE SCALE GENOMIC DNA]</scope>
    <source>
        <strain evidence="1">CMW44962</strain>
    </source>
</reference>
<protein>
    <submittedName>
        <fullName evidence="1">Uncharacterized protein</fullName>
    </submittedName>
</protein>